<name>A0A1I4B6Z4_9HYPH</name>
<gene>
    <name evidence="1" type="ORF">SAMN04488518_107160</name>
</gene>
<keyword evidence="2" id="KW-1185">Reference proteome</keyword>
<protein>
    <submittedName>
        <fullName evidence="1">Uncharacterized protein</fullName>
    </submittedName>
</protein>
<evidence type="ECO:0000313" key="2">
    <source>
        <dbReference type="Proteomes" id="UP000199598"/>
    </source>
</evidence>
<organism evidence="1 2">
    <name type="scientific">Pseudovibrio ascidiaceicola</name>
    <dbReference type="NCBI Taxonomy" id="285279"/>
    <lineage>
        <taxon>Bacteria</taxon>
        <taxon>Pseudomonadati</taxon>
        <taxon>Pseudomonadota</taxon>
        <taxon>Alphaproteobacteria</taxon>
        <taxon>Hyphomicrobiales</taxon>
        <taxon>Stappiaceae</taxon>
        <taxon>Pseudovibrio</taxon>
    </lineage>
</organism>
<evidence type="ECO:0000313" key="1">
    <source>
        <dbReference type="EMBL" id="SFK64150.1"/>
    </source>
</evidence>
<proteinExistence type="predicted"/>
<accession>A0A1I4B6Z4</accession>
<dbReference type="EMBL" id="FOSK01000007">
    <property type="protein sequence ID" value="SFK64150.1"/>
    <property type="molecule type" value="Genomic_DNA"/>
</dbReference>
<dbReference type="Proteomes" id="UP000199598">
    <property type="component" value="Unassembled WGS sequence"/>
</dbReference>
<comment type="caution">
    <text evidence="1">The sequence shown here is derived from an EMBL/GenBank/DDBJ whole genome shotgun (WGS) entry which is preliminary data.</text>
</comment>
<reference evidence="1 2" key="1">
    <citation type="submission" date="2016-10" db="EMBL/GenBank/DDBJ databases">
        <authorList>
            <person name="Varghese N."/>
            <person name="Submissions S."/>
        </authorList>
    </citation>
    <scope>NUCLEOTIDE SEQUENCE [LARGE SCALE GENOMIC DNA]</scope>
    <source>
        <strain evidence="1 2">DSM 16392</strain>
    </source>
</reference>
<sequence>MGGVTLKLREPQANLFLYLFQPISGFIRAMKEFSLPTFTSVIAERDHFDVCLETLPHAKGQVMIGTPIKIACSFHTNRP</sequence>